<accession>A0A919AAK3</accession>
<evidence type="ECO:0000313" key="2">
    <source>
        <dbReference type="EMBL" id="GHE96194.1"/>
    </source>
</evidence>
<evidence type="ECO:0000256" key="1">
    <source>
        <dbReference type="SAM" id="MobiDB-lite"/>
    </source>
</evidence>
<organism evidence="2 3">
    <name type="scientific">Streptomyces fumanus</name>
    <dbReference type="NCBI Taxonomy" id="67302"/>
    <lineage>
        <taxon>Bacteria</taxon>
        <taxon>Bacillati</taxon>
        <taxon>Actinomycetota</taxon>
        <taxon>Actinomycetes</taxon>
        <taxon>Kitasatosporales</taxon>
        <taxon>Streptomycetaceae</taxon>
        <taxon>Streptomyces</taxon>
    </lineage>
</organism>
<comment type="caution">
    <text evidence="2">The sequence shown here is derived from an EMBL/GenBank/DDBJ whole genome shotgun (WGS) entry which is preliminary data.</text>
</comment>
<evidence type="ECO:0000313" key="3">
    <source>
        <dbReference type="Proteomes" id="UP000630718"/>
    </source>
</evidence>
<protein>
    <submittedName>
        <fullName evidence="2">Uncharacterized protein</fullName>
    </submittedName>
</protein>
<reference evidence="2" key="2">
    <citation type="submission" date="2020-09" db="EMBL/GenBank/DDBJ databases">
        <authorList>
            <person name="Sun Q."/>
            <person name="Ohkuma M."/>
        </authorList>
    </citation>
    <scope>NUCLEOTIDE SEQUENCE</scope>
    <source>
        <strain evidence="2">JCM 4477</strain>
    </source>
</reference>
<feature type="region of interest" description="Disordered" evidence="1">
    <location>
        <begin position="1"/>
        <end position="22"/>
    </location>
</feature>
<reference evidence="2" key="1">
    <citation type="journal article" date="2014" name="Int. J. Syst. Evol. Microbiol.">
        <title>Complete genome sequence of Corynebacterium casei LMG S-19264T (=DSM 44701T), isolated from a smear-ripened cheese.</title>
        <authorList>
            <consortium name="US DOE Joint Genome Institute (JGI-PGF)"/>
            <person name="Walter F."/>
            <person name="Albersmeier A."/>
            <person name="Kalinowski J."/>
            <person name="Ruckert C."/>
        </authorList>
    </citation>
    <scope>NUCLEOTIDE SEQUENCE</scope>
    <source>
        <strain evidence="2">JCM 4477</strain>
    </source>
</reference>
<dbReference type="AlphaFoldDB" id="A0A919AAK3"/>
<name>A0A919AAK3_9ACTN</name>
<dbReference type="Proteomes" id="UP000630718">
    <property type="component" value="Unassembled WGS sequence"/>
</dbReference>
<dbReference type="EMBL" id="BNBI01000004">
    <property type="protein sequence ID" value="GHE96194.1"/>
    <property type="molecule type" value="Genomic_DNA"/>
</dbReference>
<keyword evidence="3" id="KW-1185">Reference proteome</keyword>
<proteinExistence type="predicted"/>
<gene>
    <name evidence="2" type="ORF">GCM10018772_20310</name>
</gene>
<sequence>MGERYAGVAAGGRRRAGHPDEGSRRIFLTGRTAARYKEAVTASPRPPAAV</sequence>